<dbReference type="PROSITE" id="PS50977">
    <property type="entry name" value="HTH_TETR_2"/>
    <property type="match status" value="1"/>
</dbReference>
<name>A0A2V1N218_9LACO</name>
<feature type="domain" description="HTH tetR-type" evidence="3">
    <location>
        <begin position="6"/>
        <end position="66"/>
    </location>
</feature>
<reference evidence="4 5" key="1">
    <citation type="journal article" date="2018" name="Int. J. Syst. Evol. Microbiol.">
        <title>Lactobacillus bambusae sp. nov., isolated from a traditional fermented Ma-bamboo shoots of Taiwan.</title>
        <authorList>
            <person name="Wang L.-T."/>
        </authorList>
    </citation>
    <scope>NUCLEOTIDE SEQUENCE [LARGE SCALE GENOMIC DNA]</scope>
    <source>
        <strain evidence="4 5">BS-W1</strain>
    </source>
</reference>
<dbReference type="Gene3D" id="1.10.357.10">
    <property type="entry name" value="Tetracycline Repressor, domain 2"/>
    <property type="match status" value="1"/>
</dbReference>
<keyword evidence="5" id="KW-1185">Reference proteome</keyword>
<evidence type="ECO:0000256" key="1">
    <source>
        <dbReference type="ARBA" id="ARBA00023125"/>
    </source>
</evidence>
<evidence type="ECO:0000313" key="5">
    <source>
        <dbReference type="Proteomes" id="UP000245080"/>
    </source>
</evidence>
<dbReference type="EMBL" id="QCXQ01000002">
    <property type="protein sequence ID" value="PWG00365.1"/>
    <property type="molecule type" value="Genomic_DNA"/>
</dbReference>
<accession>A0A2V1N218</accession>
<feature type="DNA-binding region" description="H-T-H motif" evidence="2">
    <location>
        <begin position="29"/>
        <end position="48"/>
    </location>
</feature>
<evidence type="ECO:0000313" key="4">
    <source>
        <dbReference type="EMBL" id="PWG00365.1"/>
    </source>
</evidence>
<dbReference type="OrthoDB" id="9809994at2"/>
<dbReference type="RefSeq" id="WP_109250312.1">
    <property type="nucleotide sequence ID" value="NZ_QCXQ01000002.1"/>
</dbReference>
<dbReference type="InterPro" id="IPR009057">
    <property type="entry name" value="Homeodomain-like_sf"/>
</dbReference>
<dbReference type="PRINTS" id="PR00455">
    <property type="entry name" value="HTHTETR"/>
</dbReference>
<organism evidence="4 5">
    <name type="scientific">Levilactobacillus bambusae</name>
    <dbReference type="NCBI Taxonomy" id="2024736"/>
    <lineage>
        <taxon>Bacteria</taxon>
        <taxon>Bacillati</taxon>
        <taxon>Bacillota</taxon>
        <taxon>Bacilli</taxon>
        <taxon>Lactobacillales</taxon>
        <taxon>Lactobacillaceae</taxon>
        <taxon>Levilactobacillus</taxon>
    </lineage>
</organism>
<dbReference type="AlphaFoldDB" id="A0A2V1N218"/>
<proteinExistence type="predicted"/>
<dbReference type="GO" id="GO:0003677">
    <property type="term" value="F:DNA binding"/>
    <property type="evidence" value="ECO:0007669"/>
    <property type="project" value="UniProtKB-UniRule"/>
</dbReference>
<dbReference type="InterPro" id="IPR036271">
    <property type="entry name" value="Tet_transcr_reg_TetR-rel_C_sf"/>
</dbReference>
<evidence type="ECO:0000256" key="2">
    <source>
        <dbReference type="PROSITE-ProRule" id="PRU00335"/>
    </source>
</evidence>
<evidence type="ECO:0000259" key="3">
    <source>
        <dbReference type="PROSITE" id="PS50977"/>
    </source>
</evidence>
<keyword evidence="1 2" id="KW-0238">DNA-binding</keyword>
<sequence length="194" mass="22051">MKKKSQLKYEQILAETVNLINEKDVAMVSTNQVAKKVGISQSNIYIYFKNRDDLISQVFTTEVNKMSAFVIERIETRPTDNLKAKFELTFTVLFQYALKFPKSMTVIQKILQSYAYTHMQDQSAAYSKANGMLVASLDAGIATGLLKPIDRTLLQNIIFSTIKLHADNLHRGRYTERDVPFDQVAAMIWDAISA</sequence>
<comment type="caution">
    <text evidence="4">The sequence shown here is derived from an EMBL/GenBank/DDBJ whole genome shotgun (WGS) entry which is preliminary data.</text>
</comment>
<dbReference type="Proteomes" id="UP000245080">
    <property type="component" value="Unassembled WGS sequence"/>
</dbReference>
<dbReference type="Pfam" id="PF00440">
    <property type="entry name" value="TetR_N"/>
    <property type="match status" value="1"/>
</dbReference>
<dbReference type="PANTHER" id="PTHR43479:SF11">
    <property type="entry name" value="ACREF_ENVCD OPERON REPRESSOR-RELATED"/>
    <property type="match status" value="1"/>
</dbReference>
<dbReference type="SUPFAM" id="SSF46689">
    <property type="entry name" value="Homeodomain-like"/>
    <property type="match status" value="1"/>
</dbReference>
<dbReference type="SUPFAM" id="SSF48498">
    <property type="entry name" value="Tetracyclin repressor-like, C-terminal domain"/>
    <property type="match status" value="1"/>
</dbReference>
<dbReference type="InterPro" id="IPR050624">
    <property type="entry name" value="HTH-type_Tx_Regulator"/>
</dbReference>
<gene>
    <name evidence="4" type="ORF">DCM90_05395</name>
</gene>
<dbReference type="InterPro" id="IPR001647">
    <property type="entry name" value="HTH_TetR"/>
</dbReference>
<protein>
    <recommendedName>
        <fullName evidence="3">HTH tetR-type domain-containing protein</fullName>
    </recommendedName>
</protein>
<dbReference type="PANTHER" id="PTHR43479">
    <property type="entry name" value="ACREF/ENVCD OPERON REPRESSOR-RELATED"/>
    <property type="match status" value="1"/>
</dbReference>